<dbReference type="Pfam" id="PF02518">
    <property type="entry name" value="HATPase_c"/>
    <property type="match status" value="1"/>
</dbReference>
<evidence type="ECO:0000256" key="4">
    <source>
        <dbReference type="ARBA" id="ARBA00022475"/>
    </source>
</evidence>
<evidence type="ECO:0000256" key="1">
    <source>
        <dbReference type="ARBA" id="ARBA00000085"/>
    </source>
</evidence>
<dbReference type="PROSITE" id="PS50109">
    <property type="entry name" value="HIS_KIN"/>
    <property type="match status" value="1"/>
</dbReference>
<dbReference type="EMBL" id="CP053085">
    <property type="protein sequence ID" value="QJR37770.1"/>
    <property type="molecule type" value="Genomic_DNA"/>
</dbReference>
<feature type="transmembrane region" description="Helical" evidence="10">
    <location>
        <begin position="133"/>
        <end position="154"/>
    </location>
</feature>
<gene>
    <name evidence="13" type="ORF">HKW67_20720</name>
</gene>
<dbReference type="InterPro" id="IPR005467">
    <property type="entry name" value="His_kinase_dom"/>
</dbReference>
<evidence type="ECO:0000256" key="5">
    <source>
        <dbReference type="ARBA" id="ARBA00022553"/>
    </source>
</evidence>
<dbReference type="InterPro" id="IPR011006">
    <property type="entry name" value="CheY-like_superfamily"/>
</dbReference>
<dbReference type="SMART" id="SM00387">
    <property type="entry name" value="HATPase_c"/>
    <property type="match status" value="1"/>
</dbReference>
<evidence type="ECO:0000259" key="12">
    <source>
        <dbReference type="PROSITE" id="PS50110"/>
    </source>
</evidence>
<dbReference type="SUPFAM" id="SSF52172">
    <property type="entry name" value="CheY-like"/>
    <property type="match status" value="1"/>
</dbReference>
<dbReference type="SMART" id="SM00448">
    <property type="entry name" value="REC"/>
    <property type="match status" value="1"/>
</dbReference>
<dbReference type="Proteomes" id="UP000500938">
    <property type="component" value="Chromosome"/>
</dbReference>
<comment type="catalytic activity">
    <reaction evidence="1">
        <text>ATP + protein L-histidine = ADP + protein N-phospho-L-histidine.</text>
        <dbReference type="EC" id="2.7.13.3"/>
    </reaction>
</comment>
<dbReference type="CDD" id="cd00082">
    <property type="entry name" value="HisKA"/>
    <property type="match status" value="1"/>
</dbReference>
<dbReference type="GO" id="GO:0000155">
    <property type="term" value="F:phosphorelay sensor kinase activity"/>
    <property type="evidence" value="ECO:0007669"/>
    <property type="project" value="InterPro"/>
</dbReference>
<dbReference type="Pfam" id="PF05231">
    <property type="entry name" value="MASE1"/>
    <property type="match status" value="1"/>
</dbReference>
<evidence type="ECO:0000256" key="6">
    <source>
        <dbReference type="ARBA" id="ARBA00022692"/>
    </source>
</evidence>
<dbReference type="InterPro" id="IPR003661">
    <property type="entry name" value="HisK_dim/P_dom"/>
</dbReference>
<sequence length="681" mass="73414">MTHALSLQLIRYGGPLAPAWPPIAVALAALIWLPPSHRRLVFVGVIALDTLSNTLQGYASLRTVGYTCVTLSELWIADWMLRRVTPLPLKFARLRDVAVLLSATAVATAIGSVPAALISRAAGGEAFLKSATVWWIGDMLAYVIVTPLTLLLLARNESRTAHRRAFRWWRDAFALSLLMIVGSLVAFRGDALMGVLQAHPYMLSLLTLWATLRFGQLGALWSQIGIASVGISLLLNGESLSLGGVTGGDALVILQVYIGVQALIGLVLATALREQRETAEANAHMLEALSSSEQRLRQSQKMEAIGQLAGGVAHDFNNMLAALLMQLDELRLLKAMPREAIELLRDVETSAQRAVRLTRQLLVFSRQQAMQPSLLDLNLLVRAHVRLLRRVVPTTHRLTVDTTDDALVVSADGGMIEQVLLNLVLNARDALADGGPIMIRTERRTVAATDIAELAAGTYALLAVQDTGMGIAPDNMPRIFEPFFTTKPPGQGTGLGLATAYGIAQQHQGLLRVASTVGVGTTVEVWLPIVADALPDESAQVDLSGAGDSGEHAVTATVLVVEDDPTVSRLLQRVLERDGYQVRAAASGREVLDQWNLYELSVDLVITDLVMPGGVSGTQLAAELRRRAPSLPVVFTSGYDPEFDPSDETMVPGENFIPKPSKAEQILAVVRRQLASRTTAT</sequence>
<dbReference type="PANTHER" id="PTHR43065:SF42">
    <property type="entry name" value="TWO-COMPONENT SENSOR PPRA"/>
    <property type="match status" value="1"/>
</dbReference>
<dbReference type="Gene3D" id="3.30.565.10">
    <property type="entry name" value="Histidine kinase-like ATPase, C-terminal domain"/>
    <property type="match status" value="1"/>
</dbReference>
<feature type="transmembrane region" description="Helical" evidence="10">
    <location>
        <begin position="12"/>
        <end position="33"/>
    </location>
</feature>
<dbReference type="PROSITE" id="PS50110">
    <property type="entry name" value="RESPONSE_REGULATORY"/>
    <property type="match status" value="1"/>
</dbReference>
<keyword evidence="7 10" id="KW-1133">Transmembrane helix</keyword>
<evidence type="ECO:0000313" key="14">
    <source>
        <dbReference type="Proteomes" id="UP000500938"/>
    </source>
</evidence>
<reference evidence="13 14" key="1">
    <citation type="submission" date="2020-05" db="EMBL/GenBank/DDBJ databases">
        <title>Complete genome sequence of Gemmatimonas greenlandica TET16.</title>
        <authorList>
            <person name="Zeng Y."/>
        </authorList>
    </citation>
    <scope>NUCLEOTIDE SEQUENCE [LARGE SCALE GENOMIC DNA]</scope>
    <source>
        <strain evidence="13 14">TET16</strain>
    </source>
</reference>
<keyword evidence="6 10" id="KW-0812">Transmembrane</keyword>
<dbReference type="InterPro" id="IPR003594">
    <property type="entry name" value="HATPase_dom"/>
</dbReference>
<dbReference type="Gene3D" id="1.10.287.130">
    <property type="match status" value="1"/>
</dbReference>
<evidence type="ECO:0000256" key="7">
    <source>
        <dbReference type="ARBA" id="ARBA00022989"/>
    </source>
</evidence>
<dbReference type="PANTHER" id="PTHR43065">
    <property type="entry name" value="SENSOR HISTIDINE KINASE"/>
    <property type="match status" value="1"/>
</dbReference>
<name>A0A6M4ISY1_9BACT</name>
<feature type="transmembrane region" description="Helical" evidence="10">
    <location>
        <begin position="250"/>
        <end position="272"/>
    </location>
</feature>
<feature type="transmembrane region" description="Helical" evidence="10">
    <location>
        <begin position="217"/>
        <end position="235"/>
    </location>
</feature>
<evidence type="ECO:0000259" key="11">
    <source>
        <dbReference type="PROSITE" id="PS50109"/>
    </source>
</evidence>
<dbReference type="InterPro" id="IPR036097">
    <property type="entry name" value="HisK_dim/P_sf"/>
</dbReference>
<dbReference type="EC" id="2.7.13.3" evidence="3"/>
<feature type="transmembrane region" description="Helical" evidence="10">
    <location>
        <begin position="64"/>
        <end position="81"/>
    </location>
</feature>
<dbReference type="InterPro" id="IPR001789">
    <property type="entry name" value="Sig_transdc_resp-reg_receiver"/>
</dbReference>
<evidence type="ECO:0000256" key="2">
    <source>
        <dbReference type="ARBA" id="ARBA00004651"/>
    </source>
</evidence>
<keyword evidence="4" id="KW-1003">Cell membrane</keyword>
<feature type="transmembrane region" description="Helical" evidence="10">
    <location>
        <begin position="166"/>
        <end position="185"/>
    </location>
</feature>
<accession>A0A6M4ISY1</accession>
<evidence type="ECO:0000256" key="10">
    <source>
        <dbReference type="SAM" id="Phobius"/>
    </source>
</evidence>
<dbReference type="InterPro" id="IPR007895">
    <property type="entry name" value="MASE1"/>
</dbReference>
<evidence type="ECO:0000256" key="3">
    <source>
        <dbReference type="ARBA" id="ARBA00012438"/>
    </source>
</evidence>
<evidence type="ECO:0000256" key="8">
    <source>
        <dbReference type="ARBA" id="ARBA00023136"/>
    </source>
</evidence>
<dbReference type="AlphaFoldDB" id="A0A6M4ISY1"/>
<dbReference type="InterPro" id="IPR036890">
    <property type="entry name" value="HATPase_C_sf"/>
</dbReference>
<keyword evidence="5 9" id="KW-0597">Phosphoprotein</keyword>
<keyword evidence="14" id="KW-1185">Reference proteome</keyword>
<feature type="transmembrane region" description="Helical" evidence="10">
    <location>
        <begin position="97"/>
        <end position="121"/>
    </location>
</feature>
<dbReference type="Pfam" id="PF00072">
    <property type="entry name" value="Response_reg"/>
    <property type="match status" value="1"/>
</dbReference>
<dbReference type="InterPro" id="IPR004358">
    <property type="entry name" value="Sig_transdc_His_kin-like_C"/>
</dbReference>
<dbReference type="SUPFAM" id="SSF55874">
    <property type="entry name" value="ATPase domain of HSP90 chaperone/DNA topoisomerase II/histidine kinase"/>
    <property type="match status" value="1"/>
</dbReference>
<organism evidence="13 14">
    <name type="scientific">Gemmatimonas groenlandica</name>
    <dbReference type="NCBI Taxonomy" id="2732249"/>
    <lineage>
        <taxon>Bacteria</taxon>
        <taxon>Pseudomonadati</taxon>
        <taxon>Gemmatimonadota</taxon>
        <taxon>Gemmatimonadia</taxon>
        <taxon>Gemmatimonadales</taxon>
        <taxon>Gemmatimonadaceae</taxon>
        <taxon>Gemmatimonas</taxon>
    </lineage>
</organism>
<proteinExistence type="predicted"/>
<dbReference type="Gene3D" id="3.40.50.2300">
    <property type="match status" value="1"/>
</dbReference>
<dbReference type="SMART" id="SM00388">
    <property type="entry name" value="HisKA"/>
    <property type="match status" value="1"/>
</dbReference>
<protein>
    <recommendedName>
        <fullName evidence="3">histidine kinase</fullName>
        <ecNumber evidence="3">2.7.13.3</ecNumber>
    </recommendedName>
</protein>
<evidence type="ECO:0000313" key="13">
    <source>
        <dbReference type="EMBL" id="QJR37770.1"/>
    </source>
</evidence>
<feature type="modified residue" description="4-aspartylphosphate" evidence="9">
    <location>
        <position position="608"/>
    </location>
</feature>
<dbReference type="GO" id="GO:0005886">
    <property type="term" value="C:plasma membrane"/>
    <property type="evidence" value="ECO:0007669"/>
    <property type="project" value="UniProtKB-SubCell"/>
</dbReference>
<dbReference type="SUPFAM" id="SSF47384">
    <property type="entry name" value="Homodimeric domain of signal transducing histidine kinase"/>
    <property type="match status" value="1"/>
</dbReference>
<dbReference type="PRINTS" id="PR00344">
    <property type="entry name" value="BCTRLSENSOR"/>
</dbReference>
<dbReference type="KEGG" id="ggr:HKW67_20720"/>
<evidence type="ECO:0000256" key="9">
    <source>
        <dbReference type="PROSITE-ProRule" id="PRU00169"/>
    </source>
</evidence>
<feature type="domain" description="Response regulatory" evidence="12">
    <location>
        <begin position="557"/>
        <end position="674"/>
    </location>
</feature>
<feature type="domain" description="Histidine kinase" evidence="11">
    <location>
        <begin position="311"/>
        <end position="531"/>
    </location>
</feature>
<keyword evidence="8 10" id="KW-0472">Membrane</keyword>
<comment type="subcellular location">
    <subcellularLocation>
        <location evidence="2">Cell membrane</location>
        <topology evidence="2">Multi-pass membrane protein</topology>
    </subcellularLocation>
</comment>